<feature type="domain" description="Cation efflux protein transmembrane" evidence="7">
    <location>
        <begin position="14"/>
        <end position="221"/>
    </location>
</feature>
<dbReference type="AlphaFoldDB" id="A0A1Y2JW23"/>
<dbReference type="InterPro" id="IPR058533">
    <property type="entry name" value="Cation_efflux_TM"/>
</dbReference>
<dbReference type="Pfam" id="PF01545">
    <property type="entry name" value="Cation_efflux"/>
    <property type="match status" value="1"/>
</dbReference>
<keyword evidence="5 6" id="KW-0472">Membrane</keyword>
<sequence length="319" mass="34510">MSQTAEGSSKTIVYAALVGNLLVAVTKIGAAVWTGSSAMMSEAVHSVVDTTNEVLLLYGYYRASRPPDESHPLGYGRELYFWSFIVALLIFALGAGVSLYQGVLHVTAPEPIEDPIVSFIVLGLSFVFEGISWLFAWRRFRSETSRLGWYEAFVRSKDPPAFMVLLEDSAALVGIVIAVVATAAAVLFAQPIWDGVGSILIGILLGITSIGLARESKSLLIGEPAHSDLSRSILDIARRSPGVLRANGLLTVQLSPAEVVAALSVEFADDKRADDIEQCVISIETEIRRQHPNVAALFIKPQTNARYHAVRARRWGTGA</sequence>
<keyword evidence="2" id="KW-0813">Transport</keyword>
<comment type="subcellular location">
    <subcellularLocation>
        <location evidence="1">Membrane</location>
        <topology evidence="1">Multi-pass membrane protein</topology>
    </subcellularLocation>
</comment>
<feature type="transmembrane region" description="Helical" evidence="6">
    <location>
        <begin position="170"/>
        <end position="189"/>
    </location>
</feature>
<evidence type="ECO:0000256" key="5">
    <source>
        <dbReference type="ARBA" id="ARBA00023136"/>
    </source>
</evidence>
<protein>
    <submittedName>
        <fullName evidence="8">Cation transporter</fullName>
    </submittedName>
</protein>
<gene>
    <name evidence="8" type="ORF">BSZ19_05375</name>
</gene>
<evidence type="ECO:0000313" key="8">
    <source>
        <dbReference type="EMBL" id="OSJ36175.1"/>
    </source>
</evidence>
<feature type="transmembrane region" description="Helical" evidence="6">
    <location>
        <begin position="116"/>
        <end position="137"/>
    </location>
</feature>
<accession>A0A1Y2JW23</accession>
<dbReference type="GO" id="GO:0016020">
    <property type="term" value="C:membrane"/>
    <property type="evidence" value="ECO:0007669"/>
    <property type="project" value="UniProtKB-SubCell"/>
</dbReference>
<evidence type="ECO:0000256" key="3">
    <source>
        <dbReference type="ARBA" id="ARBA00022692"/>
    </source>
</evidence>
<dbReference type="NCBIfam" id="TIGR01297">
    <property type="entry name" value="CDF"/>
    <property type="match status" value="1"/>
</dbReference>
<feature type="transmembrane region" description="Helical" evidence="6">
    <location>
        <begin position="79"/>
        <end position="104"/>
    </location>
</feature>
<evidence type="ECO:0000256" key="1">
    <source>
        <dbReference type="ARBA" id="ARBA00004141"/>
    </source>
</evidence>
<dbReference type="Proteomes" id="UP000193335">
    <property type="component" value="Unassembled WGS sequence"/>
</dbReference>
<evidence type="ECO:0000256" key="4">
    <source>
        <dbReference type="ARBA" id="ARBA00022989"/>
    </source>
</evidence>
<dbReference type="Gene3D" id="1.20.1510.10">
    <property type="entry name" value="Cation efflux protein transmembrane domain"/>
    <property type="match status" value="1"/>
</dbReference>
<dbReference type="PANTHER" id="PTHR13414">
    <property type="entry name" value="HUEL-CATION TRANSPORTER"/>
    <property type="match status" value="1"/>
</dbReference>
<dbReference type="SUPFAM" id="SSF161111">
    <property type="entry name" value="Cation efflux protein transmembrane domain-like"/>
    <property type="match status" value="1"/>
</dbReference>
<organism evidence="8 9">
    <name type="scientific">Bradyrhizobium japonicum</name>
    <dbReference type="NCBI Taxonomy" id="375"/>
    <lineage>
        <taxon>Bacteria</taxon>
        <taxon>Pseudomonadati</taxon>
        <taxon>Pseudomonadota</taxon>
        <taxon>Alphaproteobacteria</taxon>
        <taxon>Hyphomicrobiales</taxon>
        <taxon>Nitrobacteraceae</taxon>
        <taxon>Bradyrhizobium</taxon>
    </lineage>
</organism>
<name>A0A1Y2JW23_BRAJP</name>
<keyword evidence="3 6" id="KW-0812">Transmembrane</keyword>
<reference evidence="8 9" key="1">
    <citation type="submission" date="2017-03" db="EMBL/GenBank/DDBJ databases">
        <title>Whole genome sequences of fourteen strains of Bradyrhizobium canariense and one strain of Bradyrhizobium japonicum isolated from Lupinus (Papilionoideae: Genisteae) species in Algeria.</title>
        <authorList>
            <person name="Crovadore J."/>
            <person name="Chekireb D."/>
            <person name="Brachmann A."/>
            <person name="Chablais R."/>
            <person name="Cochard B."/>
            <person name="Lefort F."/>
        </authorList>
    </citation>
    <scope>NUCLEOTIDE SEQUENCE [LARGE SCALE GENOMIC DNA]</scope>
    <source>
        <strain evidence="8 9">UBMA197</strain>
    </source>
</reference>
<evidence type="ECO:0000256" key="6">
    <source>
        <dbReference type="SAM" id="Phobius"/>
    </source>
</evidence>
<dbReference type="InterPro" id="IPR036837">
    <property type="entry name" value="Cation_efflux_CTD_sf"/>
</dbReference>
<dbReference type="GO" id="GO:0008324">
    <property type="term" value="F:monoatomic cation transmembrane transporter activity"/>
    <property type="evidence" value="ECO:0007669"/>
    <property type="project" value="InterPro"/>
</dbReference>
<evidence type="ECO:0000256" key="2">
    <source>
        <dbReference type="ARBA" id="ARBA00022448"/>
    </source>
</evidence>
<dbReference type="InterPro" id="IPR027469">
    <property type="entry name" value="Cation_efflux_TMD_sf"/>
</dbReference>
<dbReference type="InterPro" id="IPR002524">
    <property type="entry name" value="Cation_efflux"/>
</dbReference>
<proteinExistence type="predicted"/>
<dbReference type="SUPFAM" id="SSF160240">
    <property type="entry name" value="Cation efflux protein cytoplasmic domain-like"/>
    <property type="match status" value="1"/>
</dbReference>
<dbReference type="GO" id="GO:0006829">
    <property type="term" value="P:zinc ion transport"/>
    <property type="evidence" value="ECO:0007669"/>
    <property type="project" value="InterPro"/>
</dbReference>
<dbReference type="EMBL" id="NAFL01000202">
    <property type="protein sequence ID" value="OSJ36175.1"/>
    <property type="molecule type" value="Genomic_DNA"/>
</dbReference>
<keyword evidence="4 6" id="KW-1133">Transmembrane helix</keyword>
<dbReference type="PANTHER" id="PTHR13414:SF9">
    <property type="entry name" value="PROTON-COUPLED ZINC ANTIPORTER SLC30A9, MITOCHONDRIAL"/>
    <property type="match status" value="1"/>
</dbReference>
<comment type="caution">
    <text evidence="8">The sequence shown here is derived from an EMBL/GenBank/DDBJ whole genome shotgun (WGS) entry which is preliminary data.</text>
</comment>
<dbReference type="InterPro" id="IPR040177">
    <property type="entry name" value="SLC30A9"/>
</dbReference>
<dbReference type="RefSeq" id="WP_085398774.1">
    <property type="nucleotide sequence ID" value="NZ_NAFL01000202.1"/>
</dbReference>
<feature type="transmembrane region" description="Helical" evidence="6">
    <location>
        <begin position="12"/>
        <end position="33"/>
    </location>
</feature>
<evidence type="ECO:0000259" key="7">
    <source>
        <dbReference type="Pfam" id="PF01545"/>
    </source>
</evidence>
<evidence type="ECO:0000313" key="9">
    <source>
        <dbReference type="Proteomes" id="UP000193335"/>
    </source>
</evidence>
<feature type="transmembrane region" description="Helical" evidence="6">
    <location>
        <begin position="195"/>
        <end position="213"/>
    </location>
</feature>